<name>A0A3C1KIS1_9GAMM</name>
<feature type="non-terminal residue" evidence="2">
    <location>
        <position position="118"/>
    </location>
</feature>
<dbReference type="Gene3D" id="2.60.120.10">
    <property type="entry name" value="Jelly Rolls"/>
    <property type="match status" value="1"/>
</dbReference>
<gene>
    <name evidence="2" type="ORF">DCP75_00835</name>
</gene>
<dbReference type="AlphaFoldDB" id="A0A3C1KIS1"/>
<dbReference type="InterPro" id="IPR014710">
    <property type="entry name" value="RmlC-like_jellyroll"/>
</dbReference>
<evidence type="ECO:0000313" key="3">
    <source>
        <dbReference type="Proteomes" id="UP000259273"/>
    </source>
</evidence>
<sequence>MSSQDSASQSPGAKWTMLQLPDDVFVHSEKRPWVAMGEFGGSYVKVLHADKARNIAVFLYQLSPNSVFPMHEHLCTAIAYTLHGDWAYGDIELHKGSLAFETPGSTHAPVTGDTGFTV</sequence>
<dbReference type="Proteomes" id="UP000259273">
    <property type="component" value="Unassembled WGS sequence"/>
</dbReference>
<feature type="domain" description="ChrR-like cupin" evidence="1">
    <location>
        <begin position="23"/>
        <end position="112"/>
    </location>
</feature>
<reference evidence="2 3" key="1">
    <citation type="journal article" date="2018" name="Nat. Biotechnol.">
        <title>A standardized bacterial taxonomy based on genome phylogeny substantially revises the tree of life.</title>
        <authorList>
            <person name="Parks D.H."/>
            <person name="Chuvochina M."/>
            <person name="Waite D.W."/>
            <person name="Rinke C."/>
            <person name="Skarshewski A."/>
            <person name="Chaumeil P.A."/>
            <person name="Hugenholtz P."/>
        </authorList>
    </citation>
    <scope>NUCLEOTIDE SEQUENCE [LARGE SCALE GENOMIC DNA]</scope>
    <source>
        <strain evidence="2">UBA9158</strain>
    </source>
</reference>
<dbReference type="Pfam" id="PF12973">
    <property type="entry name" value="Cupin_7"/>
    <property type="match status" value="1"/>
</dbReference>
<evidence type="ECO:0000313" key="2">
    <source>
        <dbReference type="EMBL" id="HAN26284.1"/>
    </source>
</evidence>
<dbReference type="EMBL" id="DMND01000016">
    <property type="protein sequence ID" value="HAN26284.1"/>
    <property type="molecule type" value="Genomic_DNA"/>
</dbReference>
<comment type="caution">
    <text evidence="2">The sequence shown here is derived from an EMBL/GenBank/DDBJ whole genome shotgun (WGS) entry which is preliminary data.</text>
</comment>
<dbReference type="InterPro" id="IPR011051">
    <property type="entry name" value="RmlC_Cupin_sf"/>
</dbReference>
<proteinExistence type="predicted"/>
<accession>A0A3C1KIS1</accession>
<dbReference type="SUPFAM" id="SSF51182">
    <property type="entry name" value="RmlC-like cupins"/>
    <property type="match status" value="1"/>
</dbReference>
<organism evidence="2 3">
    <name type="scientific">Haliea salexigens</name>
    <dbReference type="NCBI Taxonomy" id="287487"/>
    <lineage>
        <taxon>Bacteria</taxon>
        <taxon>Pseudomonadati</taxon>
        <taxon>Pseudomonadota</taxon>
        <taxon>Gammaproteobacteria</taxon>
        <taxon>Cellvibrionales</taxon>
        <taxon>Halieaceae</taxon>
        <taxon>Haliea</taxon>
    </lineage>
</organism>
<protein>
    <recommendedName>
        <fullName evidence="1">ChrR-like cupin domain-containing protein</fullName>
    </recommendedName>
</protein>
<dbReference type="InterPro" id="IPR025979">
    <property type="entry name" value="ChrR-like_cupin_dom"/>
</dbReference>
<evidence type="ECO:0000259" key="1">
    <source>
        <dbReference type="Pfam" id="PF12973"/>
    </source>
</evidence>